<keyword evidence="3 14" id="KW-0444">Lipid biosynthesis</keyword>
<dbReference type="InterPro" id="IPR036400">
    <property type="entry name" value="Cyt_B5-like_heme/steroid_sf"/>
</dbReference>
<comment type="caution">
    <text evidence="17">The sequence shown here is derived from an EMBL/GenBank/DDBJ whole genome shotgun (WGS) entry which is preliminary data.</text>
</comment>
<dbReference type="Gene3D" id="3.10.120.10">
    <property type="entry name" value="Cytochrome b5-like heme/steroid binding domain"/>
    <property type="match status" value="1"/>
</dbReference>
<keyword evidence="12 15" id="KW-0472">Membrane</keyword>
<keyword evidence="9 14" id="KW-0560">Oxidoreductase</keyword>
<dbReference type="InterPro" id="IPR015876">
    <property type="entry name" value="Acyl-CoA_DS"/>
</dbReference>
<evidence type="ECO:0000313" key="18">
    <source>
        <dbReference type="Proteomes" id="UP001556367"/>
    </source>
</evidence>
<evidence type="ECO:0000256" key="15">
    <source>
        <dbReference type="SAM" id="Phobius"/>
    </source>
</evidence>
<evidence type="ECO:0000256" key="9">
    <source>
        <dbReference type="ARBA" id="ARBA00023002"/>
    </source>
</evidence>
<comment type="similarity">
    <text evidence="2 14">Belongs to the fatty acid desaturase type 1 family.</text>
</comment>
<keyword evidence="4" id="KW-0349">Heme</keyword>
<keyword evidence="10" id="KW-0408">Iron</keyword>
<evidence type="ECO:0000313" key="17">
    <source>
        <dbReference type="EMBL" id="KAL0960674.1"/>
    </source>
</evidence>
<dbReference type="SUPFAM" id="SSF55856">
    <property type="entry name" value="Cytochrome b5-like heme/steroid binding domain"/>
    <property type="match status" value="1"/>
</dbReference>
<name>A0ABR3JYN7_9AGAR</name>
<evidence type="ECO:0000256" key="6">
    <source>
        <dbReference type="ARBA" id="ARBA00022723"/>
    </source>
</evidence>
<dbReference type="PROSITE" id="PS50255">
    <property type="entry name" value="CYTOCHROME_B5_2"/>
    <property type="match status" value="1"/>
</dbReference>
<keyword evidence="11" id="KW-0443">Lipid metabolism</keyword>
<feature type="transmembrane region" description="Helical" evidence="15">
    <location>
        <begin position="111"/>
        <end position="133"/>
    </location>
</feature>
<evidence type="ECO:0000256" key="1">
    <source>
        <dbReference type="ARBA" id="ARBA00004141"/>
    </source>
</evidence>
<evidence type="ECO:0000256" key="4">
    <source>
        <dbReference type="ARBA" id="ARBA00022617"/>
    </source>
</evidence>
<feature type="domain" description="Cytochrome b5 heme-binding" evidence="16">
    <location>
        <begin position="312"/>
        <end position="410"/>
    </location>
</feature>
<feature type="transmembrane region" description="Helical" evidence="15">
    <location>
        <begin position="45"/>
        <end position="65"/>
    </location>
</feature>
<feature type="transmembrane region" description="Helical" evidence="15">
    <location>
        <begin position="210"/>
        <end position="229"/>
    </location>
</feature>
<evidence type="ECO:0000256" key="5">
    <source>
        <dbReference type="ARBA" id="ARBA00022692"/>
    </source>
</evidence>
<keyword evidence="6" id="KW-0479">Metal-binding</keyword>
<dbReference type="PRINTS" id="PR00075">
    <property type="entry name" value="FACDDSATRASE"/>
</dbReference>
<keyword evidence="13 14" id="KW-0275">Fatty acid biosynthesis</keyword>
<keyword evidence="5 14" id="KW-0812">Transmembrane</keyword>
<feature type="transmembrane region" description="Helical" evidence="15">
    <location>
        <begin position="77"/>
        <end position="99"/>
    </location>
</feature>
<evidence type="ECO:0000256" key="7">
    <source>
        <dbReference type="ARBA" id="ARBA00022832"/>
    </source>
</evidence>
<dbReference type="InterPro" id="IPR001199">
    <property type="entry name" value="Cyt_B5-like_heme/steroid-bd"/>
</dbReference>
<dbReference type="InterPro" id="IPR018506">
    <property type="entry name" value="Cyt_B5_heme-BS"/>
</dbReference>
<feature type="transmembrane region" description="Helical" evidence="15">
    <location>
        <begin position="15"/>
        <end position="33"/>
    </location>
</feature>
<keyword evidence="7" id="KW-0276">Fatty acid metabolism</keyword>
<evidence type="ECO:0000259" key="16">
    <source>
        <dbReference type="PROSITE" id="PS50255"/>
    </source>
</evidence>
<evidence type="ECO:0000256" key="12">
    <source>
        <dbReference type="ARBA" id="ARBA00023136"/>
    </source>
</evidence>
<dbReference type="PANTHER" id="PTHR11351:SF31">
    <property type="entry name" value="DESATURASE 1, ISOFORM A-RELATED"/>
    <property type="match status" value="1"/>
</dbReference>
<dbReference type="PROSITE" id="PS00191">
    <property type="entry name" value="CYTOCHROME_B5_1"/>
    <property type="match status" value="1"/>
</dbReference>
<comment type="domain">
    <text evidence="14">The histidine box domains are involved in binding the catalytic metal ions.</text>
</comment>
<protein>
    <recommendedName>
        <fullName evidence="16">Cytochrome b5 heme-binding domain-containing protein</fullName>
    </recommendedName>
</protein>
<evidence type="ECO:0000256" key="2">
    <source>
        <dbReference type="ARBA" id="ARBA00009295"/>
    </source>
</evidence>
<accession>A0ABR3JYN7</accession>
<evidence type="ECO:0000256" key="13">
    <source>
        <dbReference type="ARBA" id="ARBA00023160"/>
    </source>
</evidence>
<evidence type="ECO:0000256" key="11">
    <source>
        <dbReference type="ARBA" id="ARBA00023098"/>
    </source>
</evidence>
<evidence type="ECO:0000256" key="8">
    <source>
        <dbReference type="ARBA" id="ARBA00022989"/>
    </source>
</evidence>
<evidence type="ECO:0000256" key="3">
    <source>
        <dbReference type="ARBA" id="ARBA00022516"/>
    </source>
</evidence>
<keyword evidence="8 15" id="KW-1133">Transmembrane helix</keyword>
<proteinExistence type="inferred from homology"/>
<organism evidence="17 18">
    <name type="scientific">Hohenbuehelia grisea</name>
    <dbReference type="NCBI Taxonomy" id="104357"/>
    <lineage>
        <taxon>Eukaryota</taxon>
        <taxon>Fungi</taxon>
        <taxon>Dikarya</taxon>
        <taxon>Basidiomycota</taxon>
        <taxon>Agaricomycotina</taxon>
        <taxon>Agaricomycetes</taxon>
        <taxon>Agaricomycetidae</taxon>
        <taxon>Agaricales</taxon>
        <taxon>Pleurotineae</taxon>
        <taxon>Pleurotaceae</taxon>
        <taxon>Hohenbuehelia</taxon>
    </lineage>
</organism>
<evidence type="ECO:0000256" key="14">
    <source>
        <dbReference type="RuleBase" id="RU000581"/>
    </source>
</evidence>
<evidence type="ECO:0000256" key="10">
    <source>
        <dbReference type="ARBA" id="ARBA00023004"/>
    </source>
</evidence>
<comment type="cofactor">
    <cofactor evidence="14">
        <name>Fe(2+)</name>
        <dbReference type="ChEBI" id="CHEBI:29033"/>
    </cofactor>
</comment>
<feature type="transmembrane region" description="Helical" evidence="15">
    <location>
        <begin position="184"/>
        <end position="204"/>
    </location>
</feature>
<gene>
    <name evidence="17" type="ORF">HGRIS_005703</name>
</gene>
<comment type="subcellular location">
    <subcellularLocation>
        <location evidence="1">Membrane</location>
        <topology evidence="1">Multi-pass membrane protein</topology>
    </subcellularLocation>
</comment>
<keyword evidence="18" id="KW-1185">Reference proteome</keyword>
<sequence length="411" mass="46882">MPVSPEQSLKTRQVWWGNAIFFLSVHLIAAIGISTFPPTRVPTQTVLLSFFTWQFATFGITVGYHRLWSHRSFEASLAVRCVLAILGTAGCQGSIKWWSVLISPGIMDVDLIQLLLNAGVFDTVCIIVTQMTLKMIPSFRYAATRGMIYAHMGWIFFKPRYSKMRLVDQTDLERDVVVRLQHRFYVPFTIAVGFLLPFLLGMTWGDPYGALIWGGFVARILIWHCIFLVNSLAHWDGLQPYTDEDTSRTNLIVALLVAGEGNHNYVLHYLGVAVRLRRAPDHHVQRAKHRMDINQRNTDRKFALDAVTPNDLRVWDRDAVFRHVEQHPKQVLLLIDGYLVNVTSYLEDHPGGRSVLLANSLFPRAEDAVPSSPPENLIFRDASNSFRQGLNRHSQAAHWMMEGMRVAKYVR</sequence>
<dbReference type="Proteomes" id="UP001556367">
    <property type="component" value="Unassembled WGS sequence"/>
</dbReference>
<dbReference type="EMBL" id="JASNQZ010000001">
    <property type="protein sequence ID" value="KAL0960674.1"/>
    <property type="molecule type" value="Genomic_DNA"/>
</dbReference>
<dbReference type="PANTHER" id="PTHR11351">
    <property type="entry name" value="ACYL-COA DESATURASE"/>
    <property type="match status" value="1"/>
</dbReference>
<reference evidence="18" key="1">
    <citation type="submission" date="2024-06" db="EMBL/GenBank/DDBJ databases">
        <title>Multi-omics analyses provide insights into the biosynthesis of the anticancer antibiotic pleurotin in Hohenbuehelia grisea.</title>
        <authorList>
            <person name="Weaver J.A."/>
            <person name="Alberti F."/>
        </authorList>
    </citation>
    <scope>NUCLEOTIDE SEQUENCE [LARGE SCALE GENOMIC DNA]</scope>
    <source>
        <strain evidence="18">T-177</strain>
    </source>
</reference>